<evidence type="ECO:0000256" key="5">
    <source>
        <dbReference type="ARBA" id="ARBA00023136"/>
    </source>
</evidence>
<feature type="transmembrane region" description="Helical" evidence="6">
    <location>
        <begin position="76"/>
        <end position="95"/>
    </location>
</feature>
<evidence type="ECO:0000256" key="4">
    <source>
        <dbReference type="ARBA" id="ARBA00022989"/>
    </source>
</evidence>
<evidence type="ECO:0000256" key="6">
    <source>
        <dbReference type="SAM" id="Phobius"/>
    </source>
</evidence>
<dbReference type="InterPro" id="IPR011701">
    <property type="entry name" value="MFS"/>
</dbReference>
<keyword evidence="2" id="KW-1003">Cell membrane</keyword>
<dbReference type="AlphaFoldDB" id="A0A6N7EFR3"/>
<keyword evidence="3 6" id="KW-0812">Transmembrane</keyword>
<feature type="transmembrane region" description="Helical" evidence="6">
    <location>
        <begin position="44"/>
        <end position="64"/>
    </location>
</feature>
<dbReference type="PROSITE" id="PS50850">
    <property type="entry name" value="MFS"/>
    <property type="match status" value="1"/>
</dbReference>
<dbReference type="InterPro" id="IPR001958">
    <property type="entry name" value="Tet-R_TetA/multi-R_MdtG-like"/>
</dbReference>
<keyword evidence="9" id="KW-1185">Reference proteome</keyword>
<proteinExistence type="predicted"/>
<dbReference type="PANTHER" id="PTHR43124">
    <property type="entry name" value="PURINE EFFLUX PUMP PBUE"/>
    <property type="match status" value="1"/>
</dbReference>
<gene>
    <name evidence="8" type="ORF">GB881_00335</name>
</gene>
<dbReference type="InterPro" id="IPR050189">
    <property type="entry name" value="MFS_Efflux_Transporters"/>
</dbReference>
<evidence type="ECO:0000313" key="8">
    <source>
        <dbReference type="EMBL" id="MPV35507.1"/>
    </source>
</evidence>
<feature type="transmembrane region" description="Helical" evidence="6">
    <location>
        <begin position="161"/>
        <end position="179"/>
    </location>
</feature>
<comment type="caution">
    <text evidence="8">The sequence shown here is derived from an EMBL/GenBank/DDBJ whole genome shotgun (WGS) entry which is preliminary data.</text>
</comment>
<dbReference type="PRINTS" id="PR01035">
    <property type="entry name" value="TCRTETA"/>
</dbReference>
<keyword evidence="5 6" id="KW-0472">Membrane</keyword>
<evidence type="ECO:0000313" key="9">
    <source>
        <dbReference type="Proteomes" id="UP000437709"/>
    </source>
</evidence>
<reference evidence="8 9" key="1">
    <citation type="submission" date="2019-10" db="EMBL/GenBank/DDBJ databases">
        <title>Georgenia wutianyii sp. nov. and Georgenia yuyongxinii sp. nov. isolated from plateau pika (Ochotona curzoniae) in the Qinghai-Tibet plateau of China.</title>
        <authorList>
            <person name="Tian Z."/>
        </authorList>
    </citation>
    <scope>NUCLEOTIDE SEQUENCE [LARGE SCALE GENOMIC DNA]</scope>
    <source>
        <strain evidence="8 9">JCM 19765</strain>
    </source>
</reference>
<feature type="transmembrane region" description="Helical" evidence="6">
    <location>
        <begin position="236"/>
        <end position="256"/>
    </location>
</feature>
<evidence type="ECO:0000259" key="7">
    <source>
        <dbReference type="PROSITE" id="PS50850"/>
    </source>
</evidence>
<feature type="transmembrane region" description="Helical" evidence="6">
    <location>
        <begin position="263"/>
        <end position="282"/>
    </location>
</feature>
<feature type="transmembrane region" description="Helical" evidence="6">
    <location>
        <begin position="134"/>
        <end position="155"/>
    </location>
</feature>
<protein>
    <submittedName>
        <fullName evidence="8">MFS transporter</fullName>
    </submittedName>
</protein>
<keyword evidence="4 6" id="KW-1133">Transmembrane helix</keyword>
<feature type="transmembrane region" description="Helical" evidence="6">
    <location>
        <begin position="101"/>
        <end position="122"/>
    </location>
</feature>
<dbReference type="Proteomes" id="UP000437709">
    <property type="component" value="Unassembled WGS sequence"/>
</dbReference>
<comment type="subcellular location">
    <subcellularLocation>
        <location evidence="1">Cell membrane</location>
        <topology evidence="1">Multi-pass membrane protein</topology>
    </subcellularLocation>
</comment>
<dbReference type="GO" id="GO:0005886">
    <property type="term" value="C:plasma membrane"/>
    <property type="evidence" value="ECO:0007669"/>
    <property type="project" value="UniProtKB-SubCell"/>
</dbReference>
<evidence type="ECO:0000256" key="2">
    <source>
        <dbReference type="ARBA" id="ARBA00022475"/>
    </source>
</evidence>
<dbReference type="GO" id="GO:0022857">
    <property type="term" value="F:transmembrane transporter activity"/>
    <property type="evidence" value="ECO:0007669"/>
    <property type="project" value="InterPro"/>
</dbReference>
<dbReference type="RefSeq" id="WP_152193413.1">
    <property type="nucleotide sequence ID" value="NZ_VUKD01000001.1"/>
</dbReference>
<dbReference type="InterPro" id="IPR036259">
    <property type="entry name" value="MFS_trans_sf"/>
</dbReference>
<feature type="domain" description="Major facilitator superfamily (MFS) profile" evidence="7">
    <location>
        <begin position="6"/>
        <end position="381"/>
    </location>
</feature>
<name>A0A6N7EFR3_9MICO</name>
<feature type="transmembrane region" description="Helical" evidence="6">
    <location>
        <begin position="349"/>
        <end position="366"/>
    </location>
</feature>
<evidence type="ECO:0000256" key="3">
    <source>
        <dbReference type="ARBA" id="ARBA00022692"/>
    </source>
</evidence>
<dbReference type="EMBL" id="WHPC01000001">
    <property type="protein sequence ID" value="MPV35507.1"/>
    <property type="molecule type" value="Genomic_DNA"/>
</dbReference>
<evidence type="ECO:0000256" key="1">
    <source>
        <dbReference type="ARBA" id="ARBA00004651"/>
    </source>
</evidence>
<dbReference type="PANTHER" id="PTHR43124:SF3">
    <property type="entry name" value="CHLORAMPHENICOL EFFLUX PUMP RV0191"/>
    <property type="match status" value="1"/>
</dbReference>
<feature type="transmembrane region" description="Helical" evidence="6">
    <location>
        <begin position="200"/>
        <end position="224"/>
    </location>
</feature>
<accession>A0A6N7EFR3</accession>
<dbReference type="Gene3D" id="1.20.1250.20">
    <property type="entry name" value="MFS general substrate transporter like domains"/>
    <property type="match status" value="1"/>
</dbReference>
<dbReference type="Pfam" id="PF07690">
    <property type="entry name" value="MFS_1"/>
    <property type="match status" value="1"/>
</dbReference>
<organism evidence="8 9">
    <name type="scientific">Georgenia subflava</name>
    <dbReference type="NCBI Taxonomy" id="1622177"/>
    <lineage>
        <taxon>Bacteria</taxon>
        <taxon>Bacillati</taxon>
        <taxon>Actinomycetota</taxon>
        <taxon>Actinomycetes</taxon>
        <taxon>Micrococcales</taxon>
        <taxon>Bogoriellaceae</taxon>
        <taxon>Georgenia</taxon>
    </lineage>
</organism>
<sequence>MGHKNAVVAAYATTALGVSGVSLLAPVLPELAARYGVDVEAMALFQTAVMVPGILTAALAGALAPRVGLAPVLRSALLIYGFGGISLLVVDSYPLALLLRLVQGVGGGGLVAMSFLLIARAGPGQRLAATGRNAAVISTMMLLQPLLGSSLGAISPVAPCAFYGLAIVAAMVVPGLASAQTAPPVQHYRRSTRIPGQVMWVLIMTVVLNILLFGWLLLLTPLVLDAAGVGISARGWTLALQSGLATVVTLAVARWREAGRFRLLLISGWAIGASILLGSSLGPSELTIPLLIAAGTFYGAVNPTLVSSLSGAEGGRWLGWWQSSARLGQVIGPVLAGTLYADIGGGPTLAIGGVLAALVLAVAILYRRPHHASTRPMTLGN</sequence>
<dbReference type="SUPFAM" id="SSF103473">
    <property type="entry name" value="MFS general substrate transporter"/>
    <property type="match status" value="1"/>
</dbReference>
<dbReference type="InterPro" id="IPR020846">
    <property type="entry name" value="MFS_dom"/>
</dbReference>
<dbReference type="OrthoDB" id="9812221at2"/>